<keyword evidence="8" id="KW-1185">Reference proteome</keyword>
<comment type="cofactor">
    <cofactor evidence="4">
        <name>Mg(2+)</name>
        <dbReference type="ChEBI" id="CHEBI:18420"/>
    </cofactor>
    <text evidence="4">Binds 2 magnesium ions per subunit.</text>
</comment>
<feature type="region of interest" description="Disordered" evidence="5">
    <location>
        <begin position="237"/>
        <end position="258"/>
    </location>
</feature>
<dbReference type="InterPro" id="IPR022880">
    <property type="entry name" value="DNApol_IV"/>
</dbReference>
<dbReference type="GO" id="GO:0006261">
    <property type="term" value="P:DNA-templated DNA replication"/>
    <property type="evidence" value="ECO:0007669"/>
    <property type="project" value="UniProtKB-UniRule"/>
</dbReference>
<evidence type="ECO:0000313" key="8">
    <source>
        <dbReference type="Proteomes" id="UP000250028"/>
    </source>
</evidence>
<dbReference type="GO" id="GO:0003887">
    <property type="term" value="F:DNA-directed DNA polymerase activity"/>
    <property type="evidence" value="ECO:0007669"/>
    <property type="project" value="UniProtKB-UniRule"/>
</dbReference>
<organism evidence="7 8">
    <name type="scientific">Branchiibius hedensis</name>
    <dbReference type="NCBI Taxonomy" id="672460"/>
    <lineage>
        <taxon>Bacteria</taxon>
        <taxon>Bacillati</taxon>
        <taxon>Actinomycetota</taxon>
        <taxon>Actinomycetes</taxon>
        <taxon>Micrococcales</taxon>
        <taxon>Dermacoccaceae</taxon>
        <taxon>Branchiibius</taxon>
    </lineage>
</organism>
<dbReference type="AlphaFoldDB" id="A0A2Y9A133"/>
<dbReference type="SUPFAM" id="SSF56672">
    <property type="entry name" value="DNA/RNA polymerases"/>
    <property type="match status" value="1"/>
</dbReference>
<evidence type="ECO:0000256" key="3">
    <source>
        <dbReference type="ARBA" id="ARBA00049244"/>
    </source>
</evidence>
<dbReference type="Proteomes" id="UP000250028">
    <property type="component" value="Unassembled WGS sequence"/>
</dbReference>
<dbReference type="HAMAP" id="MF_01113">
    <property type="entry name" value="DNApol_IV"/>
    <property type="match status" value="1"/>
</dbReference>
<dbReference type="PANTHER" id="PTHR11076:SF33">
    <property type="entry name" value="DNA POLYMERASE KAPPA"/>
    <property type="match status" value="1"/>
</dbReference>
<keyword evidence="4" id="KW-0808">Transferase</keyword>
<keyword evidence="4" id="KW-0234">DNA repair</keyword>
<dbReference type="InterPro" id="IPR017961">
    <property type="entry name" value="DNA_pol_Y-fam_little_finger"/>
</dbReference>
<dbReference type="Pfam" id="PF11798">
    <property type="entry name" value="IMS_HHH"/>
    <property type="match status" value="1"/>
</dbReference>
<dbReference type="EMBL" id="UESZ01000001">
    <property type="protein sequence ID" value="SSA35887.1"/>
    <property type="molecule type" value="Genomic_DNA"/>
</dbReference>
<keyword evidence="4" id="KW-0239">DNA-directed DNA polymerase</keyword>
<keyword evidence="4" id="KW-0235">DNA replication</keyword>
<dbReference type="InterPro" id="IPR043502">
    <property type="entry name" value="DNA/RNA_pol_sf"/>
</dbReference>
<keyword evidence="4" id="KW-0963">Cytoplasm</keyword>
<dbReference type="GO" id="GO:0000287">
    <property type="term" value="F:magnesium ion binding"/>
    <property type="evidence" value="ECO:0007669"/>
    <property type="project" value="UniProtKB-UniRule"/>
</dbReference>
<dbReference type="InterPro" id="IPR024728">
    <property type="entry name" value="PolY_HhH_motif"/>
</dbReference>
<evidence type="ECO:0000256" key="4">
    <source>
        <dbReference type="HAMAP-Rule" id="MF_01113"/>
    </source>
</evidence>
<dbReference type="GO" id="GO:0006281">
    <property type="term" value="P:DNA repair"/>
    <property type="evidence" value="ECO:0007669"/>
    <property type="project" value="UniProtKB-UniRule"/>
</dbReference>
<feature type="domain" description="UmuC" evidence="6">
    <location>
        <begin position="15"/>
        <end position="190"/>
    </location>
</feature>
<dbReference type="GO" id="GO:0005829">
    <property type="term" value="C:cytosol"/>
    <property type="evidence" value="ECO:0007669"/>
    <property type="project" value="TreeGrafter"/>
</dbReference>
<feature type="binding site" evidence="4">
    <location>
        <position position="19"/>
    </location>
    <ligand>
        <name>Mg(2+)</name>
        <dbReference type="ChEBI" id="CHEBI:18420"/>
    </ligand>
</feature>
<dbReference type="OrthoDB" id="9808813at2"/>
<dbReference type="GO" id="GO:0003684">
    <property type="term" value="F:damaged DNA binding"/>
    <property type="evidence" value="ECO:0007669"/>
    <property type="project" value="InterPro"/>
</dbReference>
<dbReference type="InterPro" id="IPR036775">
    <property type="entry name" value="DNA_pol_Y-fam_lit_finger_sf"/>
</dbReference>
<dbReference type="NCBIfam" id="NF003015">
    <property type="entry name" value="PRK03858.1"/>
    <property type="match status" value="1"/>
</dbReference>
<name>A0A2Y9A133_9MICO</name>
<gene>
    <name evidence="4" type="primary">dinB</name>
    <name evidence="7" type="ORF">SAMN04489750_3262</name>
</gene>
<dbReference type="CDD" id="cd03586">
    <property type="entry name" value="PolY_Pol_IV_kappa"/>
    <property type="match status" value="1"/>
</dbReference>
<evidence type="ECO:0000256" key="5">
    <source>
        <dbReference type="SAM" id="MobiDB-lite"/>
    </source>
</evidence>
<dbReference type="Gene3D" id="3.30.70.270">
    <property type="match status" value="1"/>
</dbReference>
<dbReference type="InterPro" id="IPR043128">
    <property type="entry name" value="Rev_trsase/Diguanyl_cyclase"/>
</dbReference>
<dbReference type="PROSITE" id="PS50173">
    <property type="entry name" value="UMUC"/>
    <property type="match status" value="1"/>
</dbReference>
<evidence type="ECO:0000313" key="7">
    <source>
        <dbReference type="EMBL" id="SSA35887.1"/>
    </source>
</evidence>
<accession>A0A2Y9A133</accession>
<keyword evidence="4" id="KW-0515">Mutator protein</keyword>
<feature type="active site" evidence="4">
    <location>
        <position position="110"/>
    </location>
</feature>
<proteinExistence type="inferred from homology"/>
<comment type="subunit">
    <text evidence="4">Monomer.</text>
</comment>
<feature type="site" description="Substrate discrimination" evidence="4">
    <location>
        <position position="24"/>
    </location>
</feature>
<dbReference type="Gene3D" id="1.10.150.20">
    <property type="entry name" value="5' to 3' exonuclease, C-terminal subdomain"/>
    <property type="match status" value="1"/>
</dbReference>
<keyword evidence="4" id="KW-0238">DNA-binding</keyword>
<reference evidence="8" key="1">
    <citation type="submission" date="2016-10" db="EMBL/GenBank/DDBJ databases">
        <authorList>
            <person name="Varghese N."/>
            <person name="Submissions S."/>
        </authorList>
    </citation>
    <scope>NUCLEOTIDE SEQUENCE [LARGE SCALE GENOMIC DNA]</scope>
    <source>
        <strain evidence="8">DSM 22951</strain>
    </source>
</reference>
<keyword evidence="4" id="KW-0227">DNA damage</keyword>
<dbReference type="GO" id="GO:0042276">
    <property type="term" value="P:error-prone translesion synthesis"/>
    <property type="evidence" value="ECO:0007669"/>
    <property type="project" value="TreeGrafter"/>
</dbReference>
<keyword evidence="4" id="KW-0460">Magnesium</keyword>
<sequence length="410" mass="44551">MFVSSAASWQSQGSILHADLDAFFASVEQRDDPDLRGRPVIVGGGIAMAASYEAKACGVRAAMPERIWRSLCPDAIVVPPRLSAYSQASKDVFAVLRDITAVVEPLSIDEAFLDVSGLRRSYTSPQEVAAVIRSEVRAVVGLPISVGVARTKFLAKIASAHCKPDGLLVVPADEAGFLHPLPIERLWGVGKVTAEKLRSRGIRTVGQLAALDERTLTHALGPAAGRHLHAVANLRDPRPVHTGHRRRSIGSQSAFGARPRSESEIDDILTRLVDRVTHRLRDADLRARTVTVRLRWADFSRATRSRTLASATDSTAPILAATRSLMYDVWGQAVDRGLTLVGVTLSGLDPRGSEQLLLPLDDVRRDQTRAELEQAVDDVRQRFGTTALTRARMLDQDVGTQTPVLPISEP</sequence>
<comment type="function">
    <text evidence="2 4">Poorly processive, error-prone DNA polymerase involved in untargeted mutagenesis. Copies undamaged DNA at stalled replication forks, which arise in vivo from mismatched or misaligned primer ends. These misaligned primers can be extended by PolIV. Exhibits no 3'-5' exonuclease (proofreading) activity. May be involved in translesional synthesis, in conjunction with the beta clamp from PolIII.</text>
</comment>
<dbReference type="EC" id="2.7.7.7" evidence="4"/>
<dbReference type="SUPFAM" id="SSF100879">
    <property type="entry name" value="Lesion bypass DNA polymerase (Y-family), little finger domain"/>
    <property type="match status" value="1"/>
</dbReference>
<dbReference type="InterPro" id="IPR050116">
    <property type="entry name" value="DNA_polymerase-Y"/>
</dbReference>
<dbReference type="Pfam" id="PF11799">
    <property type="entry name" value="IMS_C"/>
    <property type="match status" value="1"/>
</dbReference>
<keyword evidence="4" id="KW-0479">Metal-binding</keyword>
<dbReference type="InterPro" id="IPR001126">
    <property type="entry name" value="UmuC"/>
</dbReference>
<dbReference type="RefSeq" id="WP_109687455.1">
    <property type="nucleotide sequence ID" value="NZ_QGDN01000001.1"/>
</dbReference>
<comment type="catalytic activity">
    <reaction evidence="3 4">
        <text>DNA(n) + a 2'-deoxyribonucleoside 5'-triphosphate = DNA(n+1) + diphosphate</text>
        <dbReference type="Rhea" id="RHEA:22508"/>
        <dbReference type="Rhea" id="RHEA-COMP:17339"/>
        <dbReference type="Rhea" id="RHEA-COMP:17340"/>
        <dbReference type="ChEBI" id="CHEBI:33019"/>
        <dbReference type="ChEBI" id="CHEBI:61560"/>
        <dbReference type="ChEBI" id="CHEBI:173112"/>
        <dbReference type="EC" id="2.7.7.7"/>
    </reaction>
</comment>
<evidence type="ECO:0000256" key="1">
    <source>
        <dbReference type="ARBA" id="ARBA00010945"/>
    </source>
</evidence>
<comment type="similarity">
    <text evidence="1 4">Belongs to the DNA polymerase type-Y family.</text>
</comment>
<dbReference type="GO" id="GO:0009432">
    <property type="term" value="P:SOS response"/>
    <property type="evidence" value="ECO:0007669"/>
    <property type="project" value="TreeGrafter"/>
</dbReference>
<keyword evidence="4" id="KW-0548">Nucleotidyltransferase</keyword>
<comment type="subcellular location">
    <subcellularLocation>
        <location evidence="4">Cytoplasm</location>
    </subcellularLocation>
</comment>
<protein>
    <recommendedName>
        <fullName evidence="4">DNA polymerase IV</fullName>
        <shortName evidence="4">Pol IV</shortName>
        <ecNumber evidence="4">2.7.7.7</ecNumber>
    </recommendedName>
</protein>
<evidence type="ECO:0000256" key="2">
    <source>
        <dbReference type="ARBA" id="ARBA00025589"/>
    </source>
</evidence>
<dbReference type="Gene3D" id="3.30.1490.100">
    <property type="entry name" value="DNA polymerase, Y-family, little finger domain"/>
    <property type="match status" value="1"/>
</dbReference>
<dbReference type="Gene3D" id="3.40.1170.60">
    <property type="match status" value="1"/>
</dbReference>
<dbReference type="Pfam" id="PF00817">
    <property type="entry name" value="IMS"/>
    <property type="match status" value="1"/>
</dbReference>
<feature type="binding site" evidence="4">
    <location>
        <position position="109"/>
    </location>
    <ligand>
        <name>Mg(2+)</name>
        <dbReference type="ChEBI" id="CHEBI:18420"/>
    </ligand>
</feature>
<dbReference type="NCBIfam" id="NF002677">
    <property type="entry name" value="PRK02406.1"/>
    <property type="match status" value="1"/>
</dbReference>
<dbReference type="PANTHER" id="PTHR11076">
    <property type="entry name" value="DNA REPAIR POLYMERASE UMUC / TRANSFERASE FAMILY MEMBER"/>
    <property type="match status" value="1"/>
</dbReference>
<evidence type="ECO:0000259" key="6">
    <source>
        <dbReference type="PROSITE" id="PS50173"/>
    </source>
</evidence>